<dbReference type="PROSITE" id="PS51999">
    <property type="entry name" value="ZF_GRF"/>
    <property type="match status" value="1"/>
</dbReference>
<keyword evidence="1" id="KW-0479">Metal-binding</keyword>
<sequence length="211" mass="23751">MAPHRWILWRSARGNPRDVGCARPPLPPLSSSSAATRGATRLLLLLRRLDMSSSTSASRPSWPQYGPVPMERCPDCPCTVPLKRLTSREDKNGNFGREFVKCESKPEGQIVKKCTHFEWMDDYVQRLQWEGLLQFNGAATWEVNLPSATRNLVSKSAAPTVGDEDLKGELKKMNKNLRQMIQLNKQANLIALGFYFCIVALGFAYVLVITR</sequence>
<dbReference type="AlphaFoldDB" id="R7W1X8"/>
<keyword evidence="1" id="KW-0862">Zinc</keyword>
<feature type="domain" description="GRF-type" evidence="2">
    <location>
        <begin position="76"/>
        <end position="123"/>
    </location>
</feature>
<organism evidence="3">
    <name type="scientific">Aegilops tauschii</name>
    <name type="common">Tausch's goatgrass</name>
    <name type="synonym">Aegilops squarrosa</name>
    <dbReference type="NCBI Taxonomy" id="37682"/>
    <lineage>
        <taxon>Eukaryota</taxon>
        <taxon>Viridiplantae</taxon>
        <taxon>Streptophyta</taxon>
        <taxon>Embryophyta</taxon>
        <taxon>Tracheophyta</taxon>
        <taxon>Spermatophyta</taxon>
        <taxon>Magnoliopsida</taxon>
        <taxon>Liliopsida</taxon>
        <taxon>Poales</taxon>
        <taxon>Poaceae</taxon>
        <taxon>BOP clade</taxon>
        <taxon>Pooideae</taxon>
        <taxon>Triticodae</taxon>
        <taxon>Triticeae</taxon>
        <taxon>Triticinae</taxon>
        <taxon>Aegilops</taxon>
    </lineage>
</organism>
<evidence type="ECO:0000259" key="2">
    <source>
        <dbReference type="PROSITE" id="PS51999"/>
    </source>
</evidence>
<evidence type="ECO:0000313" key="3">
    <source>
        <dbReference type="EnsemblPlants" id="EMT13482"/>
    </source>
</evidence>
<accession>R7W1X8</accession>
<dbReference type="PANTHER" id="PTHR48130">
    <property type="entry name" value="OS12G0467600 PROTEIN"/>
    <property type="match status" value="1"/>
</dbReference>
<dbReference type="EnsemblPlants" id="EMT13482">
    <property type="protein sequence ID" value="EMT13482"/>
    <property type="gene ID" value="F775_03987"/>
</dbReference>
<name>R7W1X8_AEGTA</name>
<dbReference type="InterPro" id="IPR010666">
    <property type="entry name" value="Znf_GRF"/>
</dbReference>
<keyword evidence="1" id="KW-0863">Zinc-finger</keyword>
<dbReference type="PANTHER" id="PTHR48130:SF4">
    <property type="entry name" value="GENOME ASSEMBLY, CHROMOSOME: II"/>
    <property type="match status" value="1"/>
</dbReference>
<protein>
    <recommendedName>
        <fullName evidence="2">GRF-type domain-containing protein</fullName>
    </recommendedName>
</protein>
<dbReference type="Pfam" id="PF06839">
    <property type="entry name" value="Zn_ribbon_GRF"/>
    <property type="match status" value="1"/>
</dbReference>
<evidence type="ECO:0000256" key="1">
    <source>
        <dbReference type="PROSITE-ProRule" id="PRU01343"/>
    </source>
</evidence>
<proteinExistence type="predicted"/>
<dbReference type="GO" id="GO:0008270">
    <property type="term" value="F:zinc ion binding"/>
    <property type="evidence" value="ECO:0007669"/>
    <property type="project" value="UniProtKB-KW"/>
</dbReference>
<reference evidence="3" key="1">
    <citation type="submission" date="2015-06" db="UniProtKB">
        <authorList>
            <consortium name="EnsemblPlants"/>
        </authorList>
    </citation>
    <scope>IDENTIFICATION</scope>
</reference>